<keyword evidence="3" id="KW-1185">Reference proteome</keyword>
<name>A0A8J3KJP7_9ACTN</name>
<evidence type="ECO:0000313" key="2">
    <source>
        <dbReference type="EMBL" id="GIF97204.1"/>
    </source>
</evidence>
<feature type="region of interest" description="Disordered" evidence="1">
    <location>
        <begin position="195"/>
        <end position="221"/>
    </location>
</feature>
<dbReference type="EMBL" id="BONH01000007">
    <property type="protein sequence ID" value="GIF97204.1"/>
    <property type="molecule type" value="Genomic_DNA"/>
</dbReference>
<accession>A0A8J3KJP7</accession>
<proteinExistence type="predicted"/>
<organism evidence="2 3">
    <name type="scientific">Catellatospora citrea</name>
    <dbReference type="NCBI Taxonomy" id="53366"/>
    <lineage>
        <taxon>Bacteria</taxon>
        <taxon>Bacillati</taxon>
        <taxon>Actinomycetota</taxon>
        <taxon>Actinomycetes</taxon>
        <taxon>Micromonosporales</taxon>
        <taxon>Micromonosporaceae</taxon>
        <taxon>Catellatospora</taxon>
    </lineage>
</organism>
<gene>
    <name evidence="2" type="ORF">Cci01nite_22980</name>
</gene>
<protein>
    <submittedName>
        <fullName evidence="2">Uncharacterized protein</fullName>
    </submittedName>
</protein>
<evidence type="ECO:0000256" key="1">
    <source>
        <dbReference type="SAM" id="MobiDB-lite"/>
    </source>
</evidence>
<comment type="caution">
    <text evidence="2">The sequence shown here is derived from an EMBL/GenBank/DDBJ whole genome shotgun (WGS) entry which is preliminary data.</text>
</comment>
<dbReference type="RefSeq" id="WP_120315042.1">
    <property type="nucleotide sequence ID" value="NZ_BONH01000007.1"/>
</dbReference>
<reference evidence="2 3" key="1">
    <citation type="submission" date="2021-01" db="EMBL/GenBank/DDBJ databases">
        <title>Whole genome shotgun sequence of Catellatospora citrea NBRC 14495.</title>
        <authorList>
            <person name="Komaki H."/>
            <person name="Tamura T."/>
        </authorList>
    </citation>
    <scope>NUCLEOTIDE SEQUENCE [LARGE SCALE GENOMIC DNA]</scope>
    <source>
        <strain evidence="2 3">NBRC 14495</strain>
    </source>
</reference>
<evidence type="ECO:0000313" key="3">
    <source>
        <dbReference type="Proteomes" id="UP000659904"/>
    </source>
</evidence>
<dbReference type="AlphaFoldDB" id="A0A8J3KJP7"/>
<feature type="compositionally biased region" description="Polar residues" evidence="1">
    <location>
        <begin position="202"/>
        <end position="221"/>
    </location>
</feature>
<dbReference type="Proteomes" id="UP000659904">
    <property type="component" value="Unassembled WGS sequence"/>
</dbReference>
<sequence>MASHLFASAVPDELMGDFYLRFEPRIDVLPTAMGNLSVRMGTSPWSGLMNHRIAGQSSPQTRGRELARQGQELWRELGTVRLAAAELMNRHRNLPCVQAYRYAAGLSQDQAAARYNEVAEHQTTLGGTTINSWETWSRGKGAGGSPPAFSSLLILATAYGRGPLGVSEEDISPADLVADCYERLPPEDQLTLKRLDDRPRASSITNAQPVSTSSSQPPIPHNTNVIGADFTLAVPTVAHGNPAIRLFSLPNPRPGQLLDLTWETFGFGVERLRRQIKDLGRRLEVDICFGINEAGLVMATFLASAQFGRCSIGYLKCNKIRDEVALAPDSYMPDAPETATIVICDFEVKHADVVGYIARQVRKRYPRAMLHFAVFGAMTKGSDLEVSGFDELTGAEIMRAAGFDAIFIAATMSPPGIEPPLELR</sequence>